<sequence length="638" mass="72521">MVIRLFYNLMFSKYKTLKGALAKASNGEAVQLLPKKYKESIQFEKDMTLIGDGNGQTVIEGMFIIPKNVRITFKKMKVSPTAQLYVEGEAIFEHCIIEGNVDVLITVNGGYLKGVNSNFRKAKEVGIALLNNSNGVFINCKFHHNGKMQLFAKNSKAFLESCECSNALKGFWITDQSFMQTKKCHLHHHAERQISVERSTYMDFNSSIERGEGFGIVVEEASDVFLHSTILYSHNATQLFVDNSVLNGKQCTIQHGNECGVILQNSDGTLSHCEISNHHNINVQARKKSKMQIERCEIHSGHENGLLISKESIVNCNETVIKDHLSAQVAITEKSFCSMKDCLIVNGRHVGIYVEKKSECMLLQCQITQNNNSAINVDRGIMRVYRCEISENNGNGILAVTNSLVEVDGCNFYYNQMPHIACKSKVKIYLSNSDFQRGKSIFLLHRCEIYAIHTKFHNSMNVQIEINDHSTAKFEHCQIYNGKSYGVKVLKDSNFFFYHSQIFQHDLAQIVVNDSSVILNNSEIYQGKRNALFIQNHSEVYIQESFISKHLQAQIWIDYESILELMSVQLTDGAHSDLHAQNQSKIYVENSIIRNDKYRYNVQALNNSKIEIVKTIVENKYGDVYYSENNSSINNSDY</sequence>
<dbReference type="RefSeq" id="WP_016838074.1">
    <property type="nucleotide sequence ID" value="NZ_JAAXPW010000008.1"/>
</dbReference>
<dbReference type="InterPro" id="IPR039448">
    <property type="entry name" value="Beta_helix"/>
</dbReference>
<evidence type="ECO:0000313" key="4">
    <source>
        <dbReference type="Proteomes" id="UP000557217"/>
    </source>
</evidence>
<dbReference type="EMBL" id="JACHGZ010000008">
    <property type="protein sequence ID" value="MBB5148603.1"/>
    <property type="molecule type" value="Genomic_DNA"/>
</dbReference>
<dbReference type="InterPro" id="IPR051550">
    <property type="entry name" value="SCF-Subunits/Alg-Epimerases"/>
</dbReference>
<dbReference type="InterPro" id="IPR012334">
    <property type="entry name" value="Pectin_lyas_fold"/>
</dbReference>
<protein>
    <submittedName>
        <fullName evidence="3">F-box protein 11</fullName>
    </submittedName>
</protein>
<dbReference type="Proteomes" id="UP000557217">
    <property type="component" value="Unassembled WGS sequence"/>
</dbReference>
<dbReference type="SMART" id="SM00710">
    <property type="entry name" value="PbH1"/>
    <property type="match status" value="7"/>
</dbReference>
<dbReference type="Pfam" id="PF13229">
    <property type="entry name" value="Beta_helix"/>
    <property type="match status" value="3"/>
</dbReference>
<keyword evidence="4" id="KW-1185">Reference proteome</keyword>
<feature type="domain" description="Right handed beta helix" evidence="2">
    <location>
        <begin position="89"/>
        <end position="223"/>
    </location>
</feature>
<organism evidence="3 4">
    <name type="scientific">Ureibacillus thermosphaericus</name>
    <dbReference type="NCBI Taxonomy" id="51173"/>
    <lineage>
        <taxon>Bacteria</taxon>
        <taxon>Bacillati</taxon>
        <taxon>Bacillota</taxon>
        <taxon>Bacilli</taxon>
        <taxon>Bacillales</taxon>
        <taxon>Caryophanaceae</taxon>
        <taxon>Ureibacillus</taxon>
    </lineage>
</organism>
<evidence type="ECO:0000256" key="1">
    <source>
        <dbReference type="ARBA" id="ARBA00022737"/>
    </source>
</evidence>
<dbReference type="AlphaFoldDB" id="A0A840PRH6"/>
<evidence type="ECO:0000313" key="3">
    <source>
        <dbReference type="EMBL" id="MBB5148603.1"/>
    </source>
</evidence>
<dbReference type="InterPro" id="IPR011050">
    <property type="entry name" value="Pectin_lyase_fold/virulence"/>
</dbReference>
<reference evidence="3 4" key="1">
    <citation type="submission" date="2020-08" db="EMBL/GenBank/DDBJ databases">
        <title>Genomic Encyclopedia of Type Strains, Phase IV (KMG-IV): sequencing the most valuable type-strain genomes for metagenomic binning, comparative biology and taxonomic classification.</title>
        <authorList>
            <person name="Goeker M."/>
        </authorList>
    </citation>
    <scope>NUCLEOTIDE SEQUENCE [LARGE SCALE GENOMIC DNA]</scope>
    <source>
        <strain evidence="3 4">DSM 10633</strain>
    </source>
</reference>
<comment type="caution">
    <text evidence="3">The sequence shown here is derived from an EMBL/GenBank/DDBJ whole genome shotgun (WGS) entry which is preliminary data.</text>
</comment>
<dbReference type="InterPro" id="IPR006626">
    <property type="entry name" value="PbH1"/>
</dbReference>
<dbReference type="SUPFAM" id="SSF51126">
    <property type="entry name" value="Pectin lyase-like"/>
    <property type="match status" value="3"/>
</dbReference>
<name>A0A840PRH6_URETH</name>
<proteinExistence type="predicted"/>
<dbReference type="PANTHER" id="PTHR22990">
    <property type="entry name" value="F-BOX ONLY PROTEIN"/>
    <property type="match status" value="1"/>
</dbReference>
<dbReference type="Gene3D" id="2.160.20.10">
    <property type="entry name" value="Single-stranded right-handed beta-helix, Pectin lyase-like"/>
    <property type="match status" value="2"/>
</dbReference>
<feature type="domain" description="Right handed beta helix" evidence="2">
    <location>
        <begin position="243"/>
        <end position="377"/>
    </location>
</feature>
<dbReference type="PANTHER" id="PTHR22990:SF15">
    <property type="entry name" value="F-BOX ONLY PROTEIN 10"/>
    <property type="match status" value="1"/>
</dbReference>
<gene>
    <name evidence="3" type="ORF">HNR36_000989</name>
</gene>
<feature type="domain" description="Right handed beta helix" evidence="2">
    <location>
        <begin position="383"/>
        <end position="515"/>
    </location>
</feature>
<keyword evidence="1" id="KW-0677">Repeat</keyword>
<evidence type="ECO:0000259" key="2">
    <source>
        <dbReference type="Pfam" id="PF13229"/>
    </source>
</evidence>
<dbReference type="GO" id="GO:0006511">
    <property type="term" value="P:ubiquitin-dependent protein catabolic process"/>
    <property type="evidence" value="ECO:0007669"/>
    <property type="project" value="TreeGrafter"/>
</dbReference>
<accession>A0A840PRH6</accession>